<reference evidence="2 3" key="2">
    <citation type="submission" date="2020-03" db="EMBL/GenBank/DDBJ databases">
        <authorList>
            <person name="Ichikawa N."/>
            <person name="Kimura A."/>
            <person name="Kitahashi Y."/>
            <person name="Uohara A."/>
        </authorList>
    </citation>
    <scope>NUCLEOTIDE SEQUENCE [LARGE SCALE GENOMIC DNA]</scope>
    <source>
        <strain evidence="2 3">NBRC 108639</strain>
    </source>
</reference>
<comment type="caution">
    <text evidence="2">The sequence shown here is derived from an EMBL/GenBank/DDBJ whole genome shotgun (WGS) entry which is preliminary data.</text>
</comment>
<sequence>MEMDPERRRKLMELARVHDEWQARYGIDDADFTPDGSDSERRRTPTPDQVWELERRTRVVLGQDPDTGRYPE</sequence>
<evidence type="ECO:0000313" key="2">
    <source>
        <dbReference type="EMBL" id="GFJ77690.1"/>
    </source>
</evidence>
<reference evidence="2 3" key="1">
    <citation type="submission" date="2020-03" db="EMBL/GenBank/DDBJ databases">
        <title>Whole genome shotgun sequence of Phytohabitans houttuyneae NBRC 108639.</title>
        <authorList>
            <person name="Komaki H."/>
            <person name="Tamura T."/>
        </authorList>
    </citation>
    <scope>NUCLEOTIDE SEQUENCE [LARGE SCALE GENOMIC DNA]</scope>
    <source>
        <strain evidence="2 3">NBRC 108639</strain>
    </source>
</reference>
<dbReference type="RefSeq" id="WP_173055228.1">
    <property type="nucleotide sequence ID" value="NZ_BAABGO010000018.1"/>
</dbReference>
<proteinExistence type="predicted"/>
<dbReference type="EMBL" id="BLPF01000001">
    <property type="protein sequence ID" value="GFJ77690.1"/>
    <property type="molecule type" value="Genomic_DNA"/>
</dbReference>
<protein>
    <submittedName>
        <fullName evidence="2">Uncharacterized protein</fullName>
    </submittedName>
</protein>
<name>A0A6V8K291_9ACTN</name>
<evidence type="ECO:0000256" key="1">
    <source>
        <dbReference type="SAM" id="MobiDB-lite"/>
    </source>
</evidence>
<dbReference type="AlphaFoldDB" id="A0A6V8K291"/>
<organism evidence="2 3">
    <name type="scientific">Phytohabitans houttuyneae</name>
    <dbReference type="NCBI Taxonomy" id="1076126"/>
    <lineage>
        <taxon>Bacteria</taxon>
        <taxon>Bacillati</taxon>
        <taxon>Actinomycetota</taxon>
        <taxon>Actinomycetes</taxon>
        <taxon>Micromonosporales</taxon>
        <taxon>Micromonosporaceae</taxon>
    </lineage>
</organism>
<feature type="region of interest" description="Disordered" evidence="1">
    <location>
        <begin position="25"/>
        <end position="49"/>
    </location>
</feature>
<evidence type="ECO:0000313" key="3">
    <source>
        <dbReference type="Proteomes" id="UP000482800"/>
    </source>
</evidence>
<accession>A0A6V8K291</accession>
<keyword evidence="3" id="KW-1185">Reference proteome</keyword>
<gene>
    <name evidence="2" type="ORF">Phou_018700</name>
</gene>
<dbReference type="Proteomes" id="UP000482800">
    <property type="component" value="Unassembled WGS sequence"/>
</dbReference>